<dbReference type="Pfam" id="PF02720">
    <property type="entry name" value="DUF222"/>
    <property type="match status" value="1"/>
</dbReference>
<sequence length="616" mass="66008">MCSSQESVVASFDALQLAVSRLQELSFDALTTPERMALLERCEIVRRQLPSIEHALINQIAEQSSEEQLGGRLPSALASRLRITRAEASRRVGEAAELGERRAMTGEPLAPQLSATAAAQRAGHLGEAHVRVIRDFVRHLPVEVDIETLEKAEAHLARLATRFRPDQLAKLAQRLMDCLNPDGTFTDEDRARRRGLTLGKQGLDGMSRLTGWLTPEARAGLDAVLAKLAAPGMCNPQDESPVVDGPPPQDVAQRDTRSESQRTHDGLNAALRGLLASGNLGQHNGLPASIIVSTTLKELESASGKALTGGGTLLPMSDVIRLGRHANHYLAIFDDGKALALYHTKRLASPGQRIVLYTKDRGCSAPGCDVPGYRCEVHHVREWASTHRTDIDDLTFACGPHHKLLDKGWSPEKTATAAPNGFRHHTWTRGSRGPMAFNIPRSCSPTMPTTGSRVGGPQSAWRPAGCSRPRPSGASTCGYRLVGRSGSVSCEQGSEYAGGDGDRVGLAEDDTTKFGMAVEMCLRVLRGGVEGNRLACSLGQSSAAIGSADHYDGGGRLPYPVATVASNLYPLLADGIGGVDDAVASVHQRDTQRVDGAHRCDRRAPGQMDGMRCRPA</sequence>
<proteinExistence type="predicted"/>
<gene>
    <name evidence="3" type="ORF">BIN_B_03354</name>
</gene>
<accession>A0A653EZ76</accession>
<organism evidence="3">
    <name type="scientific">Mycobacterium kansasii</name>
    <dbReference type="NCBI Taxonomy" id="1768"/>
    <lineage>
        <taxon>Bacteria</taxon>
        <taxon>Bacillati</taxon>
        <taxon>Actinomycetota</taxon>
        <taxon>Actinomycetes</taxon>
        <taxon>Mycobacteriales</taxon>
        <taxon>Mycobacteriaceae</taxon>
        <taxon>Mycobacterium</taxon>
    </lineage>
</organism>
<name>A0A653EZ76_MYCKA</name>
<dbReference type="InterPro" id="IPR003615">
    <property type="entry name" value="HNH_nuc"/>
</dbReference>
<evidence type="ECO:0000259" key="2">
    <source>
        <dbReference type="SMART" id="SM00507"/>
    </source>
</evidence>
<dbReference type="AlphaFoldDB" id="A0A653EZ76"/>
<evidence type="ECO:0000313" key="3">
    <source>
        <dbReference type="EMBL" id="VTP02231.1"/>
    </source>
</evidence>
<feature type="domain" description="HNH nuclease" evidence="2">
    <location>
        <begin position="351"/>
        <end position="403"/>
    </location>
</feature>
<dbReference type="CDD" id="cd00085">
    <property type="entry name" value="HNHc"/>
    <property type="match status" value="1"/>
</dbReference>
<feature type="compositionally biased region" description="Polar residues" evidence="1">
    <location>
        <begin position="442"/>
        <end position="452"/>
    </location>
</feature>
<evidence type="ECO:0000256" key="1">
    <source>
        <dbReference type="SAM" id="MobiDB-lite"/>
    </source>
</evidence>
<feature type="region of interest" description="Disordered" evidence="1">
    <location>
        <begin position="442"/>
        <end position="467"/>
    </location>
</feature>
<feature type="region of interest" description="Disordered" evidence="1">
    <location>
        <begin position="235"/>
        <end position="262"/>
    </location>
</feature>
<dbReference type="SMART" id="SM00507">
    <property type="entry name" value="HNHc"/>
    <property type="match status" value="1"/>
</dbReference>
<protein>
    <recommendedName>
        <fullName evidence="2">HNH nuclease domain-containing protein</fullName>
    </recommendedName>
</protein>
<dbReference type="InterPro" id="IPR003870">
    <property type="entry name" value="DUF222"/>
</dbReference>
<feature type="compositionally biased region" description="Basic and acidic residues" evidence="1">
    <location>
        <begin position="252"/>
        <end position="262"/>
    </location>
</feature>
<dbReference type="EMBL" id="LR589322">
    <property type="protein sequence ID" value="VTP02231.1"/>
    <property type="molecule type" value="Genomic_DNA"/>
</dbReference>
<reference evidence="3" key="1">
    <citation type="submission" date="2019-05" db="EMBL/GenBank/DDBJ databases">
        <authorList>
            <person name="Naeem R."/>
            <person name="Antony C."/>
            <person name="Guan Q."/>
        </authorList>
    </citation>
    <scope>NUCLEOTIDE SEQUENCE</scope>
    <source>
        <strain evidence="3">3</strain>
    </source>
</reference>